<dbReference type="Gene3D" id="1.10.10.10">
    <property type="entry name" value="Winged helix-like DNA-binding domain superfamily/Winged helix DNA-binding domain"/>
    <property type="match status" value="1"/>
</dbReference>
<dbReference type="InterPro" id="IPR000792">
    <property type="entry name" value="Tscrpt_reg_LuxR_C"/>
</dbReference>
<protein>
    <submittedName>
        <fullName evidence="6">Helix-turn-helix transcriptional regulator</fullName>
    </submittedName>
</protein>
<gene>
    <name evidence="6" type="ORF">Q2100_19370</name>
</gene>
<sequence>QAALTPSERRVAELAASGMTNKDVAAALFISPKTVEHNLGRVYRKLGIRSRAELGRLMGGSEASDQGSFDRKHPRQD</sequence>
<dbReference type="SUPFAM" id="SSF46894">
    <property type="entry name" value="C-terminal effector domain of the bipartite response regulators"/>
    <property type="match status" value="1"/>
</dbReference>
<dbReference type="InterPro" id="IPR036388">
    <property type="entry name" value="WH-like_DNA-bd_sf"/>
</dbReference>
<feature type="region of interest" description="Disordered" evidence="4">
    <location>
        <begin position="55"/>
        <end position="77"/>
    </location>
</feature>
<evidence type="ECO:0000313" key="7">
    <source>
        <dbReference type="Proteomes" id="UP001168823"/>
    </source>
</evidence>
<evidence type="ECO:0000256" key="1">
    <source>
        <dbReference type="ARBA" id="ARBA00023015"/>
    </source>
</evidence>
<dbReference type="RefSeq" id="WP_302915366.1">
    <property type="nucleotide sequence ID" value="NZ_JAUMSQ010000163.1"/>
</dbReference>
<keyword evidence="1" id="KW-0805">Transcription regulation</keyword>
<keyword evidence="2" id="KW-0238">DNA-binding</keyword>
<dbReference type="InterPro" id="IPR016032">
    <property type="entry name" value="Sig_transdc_resp-reg_C-effctor"/>
</dbReference>
<dbReference type="PANTHER" id="PTHR44688">
    <property type="entry name" value="DNA-BINDING TRANSCRIPTIONAL ACTIVATOR DEVR_DOSR"/>
    <property type="match status" value="1"/>
</dbReference>
<keyword evidence="3" id="KW-0804">Transcription</keyword>
<name>A0ABT8UM53_9MYCO</name>
<evidence type="ECO:0000256" key="4">
    <source>
        <dbReference type="SAM" id="MobiDB-lite"/>
    </source>
</evidence>
<feature type="domain" description="HTH luxR-type" evidence="5">
    <location>
        <begin position="1"/>
        <end position="62"/>
    </location>
</feature>
<evidence type="ECO:0000256" key="3">
    <source>
        <dbReference type="ARBA" id="ARBA00023163"/>
    </source>
</evidence>
<dbReference type="PANTHER" id="PTHR44688:SF16">
    <property type="entry name" value="DNA-BINDING TRANSCRIPTIONAL ACTIVATOR DEVR_DOSR"/>
    <property type="match status" value="1"/>
</dbReference>
<dbReference type="CDD" id="cd06170">
    <property type="entry name" value="LuxR_C_like"/>
    <property type="match status" value="1"/>
</dbReference>
<dbReference type="EMBL" id="JAUMSQ010000163">
    <property type="protein sequence ID" value="MDO3637905.1"/>
    <property type="molecule type" value="Genomic_DNA"/>
</dbReference>
<dbReference type="Proteomes" id="UP001168823">
    <property type="component" value="Unassembled WGS sequence"/>
</dbReference>
<feature type="non-terminal residue" evidence="6">
    <location>
        <position position="1"/>
    </location>
</feature>
<keyword evidence="7" id="KW-1185">Reference proteome</keyword>
<comment type="caution">
    <text evidence="6">The sequence shown here is derived from an EMBL/GenBank/DDBJ whole genome shotgun (WGS) entry which is preliminary data.</text>
</comment>
<feature type="compositionally biased region" description="Basic and acidic residues" evidence="4">
    <location>
        <begin position="68"/>
        <end position="77"/>
    </location>
</feature>
<dbReference type="SMART" id="SM00421">
    <property type="entry name" value="HTH_LUXR"/>
    <property type="match status" value="1"/>
</dbReference>
<evidence type="ECO:0000313" key="6">
    <source>
        <dbReference type="EMBL" id="MDO3637905.1"/>
    </source>
</evidence>
<dbReference type="PRINTS" id="PR00038">
    <property type="entry name" value="HTHLUXR"/>
</dbReference>
<reference evidence="6" key="1">
    <citation type="submission" date="2023-07" db="EMBL/GenBank/DDBJ databases">
        <title>Mycolicibacterium sp. nov., a novel bacterial species.</title>
        <authorList>
            <person name="Cao Y."/>
        </authorList>
    </citation>
    <scope>NUCLEOTIDE SEQUENCE</scope>
    <source>
        <strain evidence="6">KC 300</strain>
    </source>
</reference>
<dbReference type="Pfam" id="PF00196">
    <property type="entry name" value="GerE"/>
    <property type="match status" value="1"/>
</dbReference>
<evidence type="ECO:0000256" key="2">
    <source>
        <dbReference type="ARBA" id="ARBA00023125"/>
    </source>
</evidence>
<proteinExistence type="predicted"/>
<organism evidence="6 7">
    <name type="scientific">Mycolicibacterium arseniciresistens</name>
    <dbReference type="NCBI Taxonomy" id="3062257"/>
    <lineage>
        <taxon>Bacteria</taxon>
        <taxon>Bacillati</taxon>
        <taxon>Actinomycetota</taxon>
        <taxon>Actinomycetes</taxon>
        <taxon>Mycobacteriales</taxon>
        <taxon>Mycobacteriaceae</taxon>
        <taxon>Mycolicibacterium</taxon>
    </lineage>
</organism>
<dbReference type="PROSITE" id="PS50043">
    <property type="entry name" value="HTH_LUXR_2"/>
    <property type="match status" value="1"/>
</dbReference>
<accession>A0ABT8UM53</accession>
<evidence type="ECO:0000259" key="5">
    <source>
        <dbReference type="PROSITE" id="PS50043"/>
    </source>
</evidence>
<dbReference type="PROSITE" id="PS00622">
    <property type="entry name" value="HTH_LUXR_1"/>
    <property type="match status" value="1"/>
</dbReference>